<protein>
    <submittedName>
        <fullName evidence="4">Cell division protein FtsA</fullName>
    </submittedName>
</protein>
<dbReference type="RefSeq" id="WP_023789835.1">
    <property type="nucleotide sequence ID" value="NC_022998.1"/>
</dbReference>
<dbReference type="EMBL" id="CP006682">
    <property type="protein sequence ID" value="AHB36592.1"/>
    <property type="molecule type" value="Genomic_DNA"/>
</dbReference>
<dbReference type="AlphaFoldDB" id="V5RIT2"/>
<organism evidence="4 5">
    <name type="scientific">Spiroplasma apis B31</name>
    <dbReference type="NCBI Taxonomy" id="1276258"/>
    <lineage>
        <taxon>Bacteria</taxon>
        <taxon>Bacillati</taxon>
        <taxon>Mycoplasmatota</taxon>
        <taxon>Mollicutes</taxon>
        <taxon>Entomoplasmatales</taxon>
        <taxon>Spiroplasmataceae</taxon>
        <taxon>Spiroplasma</taxon>
    </lineage>
</organism>
<feature type="region of interest" description="Disordered" evidence="1">
    <location>
        <begin position="447"/>
        <end position="480"/>
    </location>
</feature>
<sequence>MIEEVYAALEITKKEIRFIVGKYRDSRELKVIFKDKVKGNWLNDRDEVVDINAVCHRVNRAINRYEITFKEKLESIAVVYPTKTLNIKQASPVVFLEKHPKIFGEKEIEELHSLAKKVNFDEKNIVFNIRPYSFTINNTISKSEPPIGVMANSVTMKAKVYTIAKEVYESHNKIIEKCNKTILNKNNRLYALALQCAQNENFRENFVLVNWDINQIDLGFFGKETLVKVITINSGVNSIVESLANKMYSKYDVAEKYLFKLTDFATQNQKSVPIYRKYLNDKKITHELTSSEIKDMLMYDFKGIIKIIDKQIEKEFENIPPNFKIYHTGKITEVSGFEKILLESKYKTKSLIYFSVVTGASEIWATALCGAILYNHIKNKHKTVFKTSTNTIERPINYPMGQPPFGFNQHIIGPQVNIPPNEGFEYQQFPQGINNWNSQIYYPNQIPNQVYNNQNNNPQSLRNDSNIGPQNGIINTQRDR</sequence>
<dbReference type="eggNOG" id="COG0849">
    <property type="taxonomic scope" value="Bacteria"/>
</dbReference>
<dbReference type="Proteomes" id="UP000018550">
    <property type="component" value="Chromosome"/>
</dbReference>
<dbReference type="InterPro" id="IPR003494">
    <property type="entry name" value="SHS2_FtsA"/>
</dbReference>
<dbReference type="SMART" id="SM00842">
    <property type="entry name" value="FtsA"/>
    <property type="match status" value="1"/>
</dbReference>
<dbReference type="STRING" id="1276258.SAPIS_v1c07470"/>
<dbReference type="GO" id="GO:0051301">
    <property type="term" value="P:cell division"/>
    <property type="evidence" value="ECO:0007669"/>
    <property type="project" value="UniProtKB-KW"/>
</dbReference>
<evidence type="ECO:0000313" key="5">
    <source>
        <dbReference type="Proteomes" id="UP000018550"/>
    </source>
</evidence>
<feature type="domain" description="SHS2" evidence="3">
    <location>
        <begin position="6"/>
        <end position="194"/>
    </location>
</feature>
<feature type="compositionally biased region" description="Polar residues" evidence="1">
    <location>
        <begin position="460"/>
        <end position="480"/>
    </location>
</feature>
<evidence type="ECO:0000256" key="2">
    <source>
        <dbReference type="SAM" id="Phobius"/>
    </source>
</evidence>
<keyword evidence="2" id="KW-0812">Transmembrane</keyword>
<evidence type="ECO:0000256" key="1">
    <source>
        <dbReference type="SAM" id="MobiDB-lite"/>
    </source>
</evidence>
<dbReference type="InterPro" id="IPR043129">
    <property type="entry name" value="ATPase_NBD"/>
</dbReference>
<accession>V5RIT2</accession>
<dbReference type="HOGENOM" id="CLU_568479_0_0_14"/>
<gene>
    <name evidence="4" type="primary">ftsA</name>
    <name evidence="4" type="ORF">SAPIS_v1c07470</name>
</gene>
<keyword evidence="4" id="KW-0132">Cell division</keyword>
<keyword evidence="5" id="KW-1185">Reference proteome</keyword>
<name>V5RIT2_SPIAP</name>
<feature type="compositionally biased region" description="Low complexity" evidence="1">
    <location>
        <begin position="447"/>
        <end position="459"/>
    </location>
</feature>
<dbReference type="SUPFAM" id="SSF53067">
    <property type="entry name" value="Actin-like ATPase domain"/>
    <property type="match status" value="1"/>
</dbReference>
<dbReference type="KEGG" id="sapi:SAPIS_v1c07470"/>
<dbReference type="OrthoDB" id="387486at2"/>
<keyword evidence="2" id="KW-0472">Membrane</keyword>
<proteinExistence type="predicted"/>
<evidence type="ECO:0000313" key="4">
    <source>
        <dbReference type="EMBL" id="AHB36592.1"/>
    </source>
</evidence>
<feature type="transmembrane region" description="Helical" evidence="2">
    <location>
        <begin position="351"/>
        <end position="374"/>
    </location>
</feature>
<evidence type="ECO:0000259" key="3">
    <source>
        <dbReference type="SMART" id="SM00842"/>
    </source>
</evidence>
<reference evidence="4 5" key="1">
    <citation type="journal article" date="2014" name="Genome Announc.">
        <title>Complete Genome Sequence of Spiroplasma apis B31T (ATCC 33834), a Bacterium Associated with May Disease of Honeybees (Apis mellifera).</title>
        <authorList>
            <person name="Ku C."/>
            <person name="Lo W.S."/>
            <person name="Chen L.L."/>
            <person name="Kuo C.H."/>
        </authorList>
    </citation>
    <scope>NUCLEOTIDE SEQUENCE [LARGE SCALE GENOMIC DNA]</scope>
    <source>
        <strain evidence="4">B31</strain>
    </source>
</reference>
<dbReference type="PATRIC" id="fig|1276258.3.peg.759"/>
<keyword evidence="4" id="KW-0131">Cell cycle</keyword>
<keyword evidence="2" id="KW-1133">Transmembrane helix</keyword>